<dbReference type="GO" id="GO:0005783">
    <property type="term" value="C:endoplasmic reticulum"/>
    <property type="evidence" value="ECO:0007669"/>
    <property type="project" value="TreeGrafter"/>
</dbReference>
<feature type="transmembrane region" description="Helical" evidence="4">
    <location>
        <begin position="336"/>
        <end position="354"/>
    </location>
</feature>
<evidence type="ECO:0000256" key="4">
    <source>
        <dbReference type="SAM" id="Phobius"/>
    </source>
</evidence>
<dbReference type="EMBL" id="HACA01000352">
    <property type="protein sequence ID" value="CDW17713.1"/>
    <property type="molecule type" value="Transcribed_RNA"/>
</dbReference>
<accession>A0A0K2SVC8</accession>
<dbReference type="InterPro" id="IPR002123">
    <property type="entry name" value="Plipid/glycerol_acylTrfase"/>
</dbReference>
<name>A0A0K2SVC8_LEPSM</name>
<keyword evidence="4" id="KW-1133">Transmembrane helix</keyword>
<dbReference type="InterPro" id="IPR032098">
    <property type="entry name" value="Acyltransf_C"/>
</dbReference>
<feature type="transmembrane region" description="Helical" evidence="4">
    <location>
        <begin position="17"/>
        <end position="39"/>
    </location>
</feature>
<evidence type="ECO:0000256" key="3">
    <source>
        <dbReference type="ARBA" id="ARBA00023315"/>
    </source>
</evidence>
<evidence type="ECO:0000259" key="5">
    <source>
        <dbReference type="SMART" id="SM00563"/>
    </source>
</evidence>
<keyword evidence="4" id="KW-0812">Transmembrane</keyword>
<dbReference type="AlphaFoldDB" id="A0A0K2SVC8"/>
<feature type="domain" description="Phospholipid/glycerol acyltransferase" evidence="5">
    <location>
        <begin position="84"/>
        <end position="209"/>
    </location>
</feature>
<sequence>MRGGIVKNIKGCIYCSIWITSILFGYFFLYLPLLPLLFIKRKWFRRSTDILFVMWESFNMALTELIFNSKVTISGDYIRSDESSIFVVNHRTRVDWNYLFVGIHKITYPANNNAKFVLKQEVRMIPGVGWTLQCTRSLYICRSWSSDEDRMNRMLDYLSDDEEHPYQLILFPEGTNLTNKTKVCSDKYAMSNGQKPFEYLLFPRTTGFGFLANKMRERKRLDAIYDITLSYPDVIPETERDVIHGNLPQRVHMHVKRHPCKSIPTTLIGLEKWLLELWREKEKYLEIFYTTSKTENMNKSSSFKSGINHLHLSSLMAWALFFYITFSWIFSHPFYATIYLSLSTLAIVLLSKYTPGIQELELKLHNGGFFQSILNFSKEFCHNYSKKKHD</sequence>
<keyword evidence="3 6" id="KW-0012">Acyltransferase</keyword>
<proteinExistence type="inferred from homology"/>
<dbReference type="Pfam" id="PF16076">
    <property type="entry name" value="Acyltransf_C"/>
    <property type="match status" value="1"/>
</dbReference>
<reference evidence="6" key="1">
    <citation type="submission" date="2014-05" db="EMBL/GenBank/DDBJ databases">
        <authorList>
            <person name="Chronopoulou M."/>
        </authorList>
    </citation>
    <scope>NUCLEOTIDE SEQUENCE</scope>
    <source>
        <tissue evidence="6">Whole organism</tissue>
    </source>
</reference>
<evidence type="ECO:0000256" key="2">
    <source>
        <dbReference type="ARBA" id="ARBA00022679"/>
    </source>
</evidence>
<keyword evidence="2 6" id="KW-0808">Transferase</keyword>
<protein>
    <submittedName>
        <fullName evidence="6">Lysocardiolipin acyltransferase 1like [Bombus impatiens]</fullName>
    </submittedName>
</protein>
<dbReference type="SMART" id="SM00563">
    <property type="entry name" value="PlsC"/>
    <property type="match status" value="1"/>
</dbReference>
<dbReference type="SUPFAM" id="SSF69593">
    <property type="entry name" value="Glycerol-3-phosphate (1)-acyltransferase"/>
    <property type="match status" value="1"/>
</dbReference>
<dbReference type="PANTHER" id="PTHR10983:SF16">
    <property type="entry name" value="LYSOCARDIOLIPIN ACYLTRANSFERASE 1"/>
    <property type="match status" value="1"/>
</dbReference>
<dbReference type="GO" id="GO:0016746">
    <property type="term" value="F:acyltransferase activity"/>
    <property type="evidence" value="ECO:0007669"/>
    <property type="project" value="UniProtKB-KW"/>
</dbReference>
<dbReference type="OrthoDB" id="186786at2759"/>
<comment type="similarity">
    <text evidence="1">Belongs to the 1-acyl-sn-glycerol-3-phosphate acyltransferase family.</text>
</comment>
<dbReference type="Pfam" id="PF01553">
    <property type="entry name" value="Acyltransferase"/>
    <property type="match status" value="1"/>
</dbReference>
<dbReference type="CDD" id="cd07990">
    <property type="entry name" value="LPLAT_LCLAT1-like"/>
    <property type="match status" value="1"/>
</dbReference>
<evidence type="ECO:0000256" key="1">
    <source>
        <dbReference type="ARBA" id="ARBA00008655"/>
    </source>
</evidence>
<organism evidence="6">
    <name type="scientific">Lepeophtheirus salmonis</name>
    <name type="common">Salmon louse</name>
    <name type="synonym">Caligus salmonis</name>
    <dbReference type="NCBI Taxonomy" id="72036"/>
    <lineage>
        <taxon>Eukaryota</taxon>
        <taxon>Metazoa</taxon>
        <taxon>Ecdysozoa</taxon>
        <taxon>Arthropoda</taxon>
        <taxon>Crustacea</taxon>
        <taxon>Multicrustacea</taxon>
        <taxon>Hexanauplia</taxon>
        <taxon>Copepoda</taxon>
        <taxon>Siphonostomatoida</taxon>
        <taxon>Caligidae</taxon>
        <taxon>Lepeophtheirus</taxon>
    </lineage>
</organism>
<keyword evidence="4" id="KW-0472">Membrane</keyword>
<evidence type="ECO:0000313" key="6">
    <source>
        <dbReference type="EMBL" id="CDW17713.1"/>
    </source>
</evidence>
<dbReference type="GO" id="GO:0036149">
    <property type="term" value="P:phosphatidylinositol acyl-chain remodeling"/>
    <property type="evidence" value="ECO:0007669"/>
    <property type="project" value="TreeGrafter"/>
</dbReference>
<dbReference type="PANTHER" id="PTHR10983">
    <property type="entry name" value="1-ACYLGLYCEROL-3-PHOSPHATE ACYLTRANSFERASE-RELATED"/>
    <property type="match status" value="1"/>
</dbReference>